<name>A0A401GI39_9APHY</name>
<dbReference type="InterPro" id="IPR016712">
    <property type="entry name" value="Rbsml_bS1m-like"/>
</dbReference>
<dbReference type="PANTHER" id="PTHR28058:SF1">
    <property type="entry name" value="SMALL RIBOSOMAL SUBUNIT PROTEIN BS1M"/>
    <property type="match status" value="1"/>
</dbReference>
<reference evidence="2 3" key="1">
    <citation type="journal article" date="2018" name="Sci. Rep.">
        <title>Genome sequence of the cauliflower mushroom Sparassis crispa (Hanabiratake) and its association with beneficial usage.</title>
        <authorList>
            <person name="Kiyama R."/>
            <person name="Furutani Y."/>
            <person name="Kawaguchi K."/>
            <person name="Nakanishi T."/>
        </authorList>
    </citation>
    <scope>NUCLEOTIDE SEQUENCE [LARGE SCALE GENOMIC DNA]</scope>
</reference>
<dbReference type="OrthoDB" id="2735536at2759"/>
<dbReference type="PANTHER" id="PTHR28058">
    <property type="entry name" value="37S RIBOSOMAL PROTEIN MRP51, MITOCHONDRIAL"/>
    <property type="match status" value="1"/>
</dbReference>
<dbReference type="AlphaFoldDB" id="A0A401GI39"/>
<evidence type="ECO:0000313" key="3">
    <source>
        <dbReference type="Proteomes" id="UP000287166"/>
    </source>
</evidence>
<dbReference type="Pfam" id="PF11709">
    <property type="entry name" value="Mit_ribos_Mrp51"/>
    <property type="match status" value="1"/>
</dbReference>
<dbReference type="GeneID" id="38778777"/>
<sequence length="249" mass="27890">MATQPSSQFAALLRQSKFASFDPAIAQAYTSYGGHAYRGNFGFKRPLPVRHRNATVFVHAVDSRQQQTEWKSAEQQRRWIQMWDEVGATPHVRGGSTWSNKLGPLGEIRWQVDSEFGSSDSGVDDRGVGAALTGKSTAVANINAMPEREFERYLEKLRKMRPAFREYLKKHLEKEGRGSVPTTLWEQSIKPRTDEYLKDFRATQAYEEYKSPTATSIEQQPQKSPDVDGSSRSCGTATGLPITSLNSPA</sequence>
<dbReference type="Proteomes" id="UP000287166">
    <property type="component" value="Unassembled WGS sequence"/>
</dbReference>
<feature type="compositionally biased region" description="Polar residues" evidence="1">
    <location>
        <begin position="230"/>
        <end position="249"/>
    </location>
</feature>
<accession>A0A401GI39</accession>
<dbReference type="STRING" id="139825.A0A401GI39"/>
<organism evidence="2 3">
    <name type="scientific">Sparassis crispa</name>
    <dbReference type="NCBI Taxonomy" id="139825"/>
    <lineage>
        <taxon>Eukaryota</taxon>
        <taxon>Fungi</taxon>
        <taxon>Dikarya</taxon>
        <taxon>Basidiomycota</taxon>
        <taxon>Agaricomycotina</taxon>
        <taxon>Agaricomycetes</taxon>
        <taxon>Polyporales</taxon>
        <taxon>Sparassidaceae</taxon>
        <taxon>Sparassis</taxon>
    </lineage>
</organism>
<keyword evidence="3" id="KW-1185">Reference proteome</keyword>
<dbReference type="InParanoid" id="A0A401GI39"/>
<feature type="region of interest" description="Disordered" evidence="1">
    <location>
        <begin position="208"/>
        <end position="249"/>
    </location>
</feature>
<proteinExistence type="predicted"/>
<feature type="compositionally biased region" description="Polar residues" evidence="1">
    <location>
        <begin position="212"/>
        <end position="223"/>
    </location>
</feature>
<comment type="caution">
    <text evidence="2">The sequence shown here is derived from an EMBL/GenBank/DDBJ whole genome shotgun (WGS) entry which is preliminary data.</text>
</comment>
<evidence type="ECO:0000256" key="1">
    <source>
        <dbReference type="SAM" id="MobiDB-lite"/>
    </source>
</evidence>
<evidence type="ECO:0000313" key="2">
    <source>
        <dbReference type="EMBL" id="GBE81860.1"/>
    </source>
</evidence>
<dbReference type="RefSeq" id="XP_027612773.1">
    <property type="nucleotide sequence ID" value="XM_027756972.1"/>
</dbReference>
<dbReference type="EMBL" id="BFAD01000004">
    <property type="protein sequence ID" value="GBE81860.1"/>
    <property type="molecule type" value="Genomic_DNA"/>
</dbReference>
<gene>
    <name evidence="2" type="ORF">SCP_0402340</name>
</gene>
<protein>
    <submittedName>
        <fullName evidence="2">Uncharacterized protein</fullName>
    </submittedName>
</protein>